<dbReference type="AlphaFoldDB" id="K0MQ57"/>
<dbReference type="PANTHER" id="PTHR34811">
    <property type="entry name" value="MATURASE K"/>
    <property type="match status" value="1"/>
</dbReference>
<keyword evidence="5 8" id="KW-0934">Plastid</keyword>
<dbReference type="GO" id="GO:0009507">
    <property type="term" value="C:chloroplast"/>
    <property type="evidence" value="ECO:0007669"/>
    <property type="project" value="UniProtKB-SubCell"/>
</dbReference>
<feature type="non-terminal residue" evidence="8">
    <location>
        <position position="288"/>
    </location>
</feature>
<evidence type="ECO:0000256" key="5">
    <source>
        <dbReference type="RuleBase" id="RU004226"/>
    </source>
</evidence>
<dbReference type="InterPro" id="IPR024942">
    <property type="entry name" value="Maturase_MatK_N"/>
</dbReference>
<dbReference type="GO" id="GO:0006397">
    <property type="term" value="P:mRNA processing"/>
    <property type="evidence" value="ECO:0007669"/>
    <property type="project" value="UniProtKB-KW"/>
</dbReference>
<sequence length="288" mass="33806">FESYLFSYSFPILILLGVAMNVWKEQYIDKEKRVFSKIKRAIGLQKYRILNNLVSLWNPLGGEDRESVDEFSGSMVAIHYCIEYLVLTISHYVSFSNKRGSLIFSLVQIELKMEELKVYLNLTRCRQDNLLYPLLFREYIYALSHAHVFNSTRFFLLENVGSNKKFSLLIVKRLIIRLYQQNHLIRFSNDCKQNPVFGHNKNLYSEMLSAGFTIIVEMPFSLQLGSYLQGKEAVKPHNLHSIHSIFPFLEDKLSHLKYVLNGLIPYPLHLEILIQVLRYWVKESSCLH</sequence>
<keyword evidence="3 5" id="KW-0150">Chloroplast</keyword>
<protein>
    <submittedName>
        <fullName evidence="8">Maturase K</fullName>
    </submittedName>
</protein>
<comment type="subcellular location">
    <subcellularLocation>
        <location evidence="1">Plastid</location>
        <location evidence="1">Chloroplast</location>
    </subcellularLocation>
</comment>
<dbReference type="PANTHER" id="PTHR34811:SF1">
    <property type="entry name" value="MATURASE K"/>
    <property type="match status" value="1"/>
</dbReference>
<dbReference type="Pfam" id="PF01824">
    <property type="entry name" value="MatK_N"/>
    <property type="match status" value="1"/>
</dbReference>
<comment type="function">
    <text evidence="5">Usually encoded in the trnK tRNA gene intron. Probably assists in splicing its own and other chloroplast group II introns.</text>
</comment>
<keyword evidence="6" id="KW-0812">Transmembrane</keyword>
<evidence type="ECO:0000256" key="4">
    <source>
        <dbReference type="ARBA" id="ARBA00022664"/>
    </source>
</evidence>
<name>K0MQ57_9ASPA</name>
<evidence type="ECO:0000313" key="8">
    <source>
        <dbReference type="EMBL" id="CCJ65332.1"/>
    </source>
</evidence>
<keyword evidence="4" id="KW-0507">mRNA processing</keyword>
<evidence type="ECO:0000256" key="3">
    <source>
        <dbReference type="ARBA" id="ARBA00022528"/>
    </source>
</evidence>
<comment type="similarity">
    <text evidence="2">Belongs to the intron maturase 2 family. MatK subfamily.</text>
</comment>
<feature type="transmembrane region" description="Helical" evidence="6">
    <location>
        <begin position="6"/>
        <end position="23"/>
    </location>
</feature>
<evidence type="ECO:0000256" key="6">
    <source>
        <dbReference type="SAM" id="Phobius"/>
    </source>
</evidence>
<feature type="non-terminal residue" evidence="8">
    <location>
        <position position="1"/>
    </location>
</feature>
<keyword evidence="6" id="KW-1133">Transmembrane helix</keyword>
<reference evidence="8" key="1">
    <citation type="journal article" date="2012" name="PLoS ONE">
        <title>DNA Barcoding as an Effective Tool in Improving a Digital Plant Identification System: A Case Study for the Area of Mt. Valerio, Trieste (NE Italy).</title>
        <authorList>
            <person name="Bruni I."/>
            <person name="De Mattia F."/>
            <person name="Martellos S."/>
            <person name="Galimberti A."/>
            <person name="Savadori P."/>
            <person name="Casiraghi M."/>
            <person name="Nimis P.L."/>
            <person name="Labra M."/>
        </authorList>
    </citation>
    <scope>NUCLEOTIDE SEQUENCE</scope>
</reference>
<dbReference type="InterPro" id="IPR002866">
    <property type="entry name" value="Maturase_MatK"/>
</dbReference>
<evidence type="ECO:0000259" key="7">
    <source>
        <dbReference type="Pfam" id="PF01824"/>
    </source>
</evidence>
<evidence type="ECO:0000256" key="1">
    <source>
        <dbReference type="ARBA" id="ARBA00004229"/>
    </source>
</evidence>
<keyword evidence="6" id="KW-0472">Membrane</keyword>
<proteinExistence type="inferred from homology"/>
<feature type="domain" description="Maturase MatK N-terminal" evidence="7">
    <location>
        <begin position="113"/>
        <end position="288"/>
    </location>
</feature>
<gene>
    <name evidence="8" type="primary">matK</name>
</gene>
<accession>K0MQ57</accession>
<dbReference type="EMBL" id="HE967010">
    <property type="protein sequence ID" value="CCJ65332.1"/>
    <property type="molecule type" value="Genomic_DNA"/>
</dbReference>
<geneLocation type="chloroplast" evidence="8"/>
<organism evidence="8">
    <name type="scientific">Sternbergia lutea</name>
    <dbReference type="NCBI Taxonomy" id="54865"/>
    <lineage>
        <taxon>Eukaryota</taxon>
        <taxon>Viridiplantae</taxon>
        <taxon>Streptophyta</taxon>
        <taxon>Embryophyta</taxon>
        <taxon>Tracheophyta</taxon>
        <taxon>Spermatophyta</taxon>
        <taxon>Magnoliopsida</taxon>
        <taxon>Liliopsida</taxon>
        <taxon>Asparagales</taxon>
        <taxon>Amaryllidaceae</taxon>
        <taxon>Amaryllidoideae</taxon>
        <taxon>Sternbergia</taxon>
    </lineage>
</organism>
<evidence type="ECO:0000256" key="2">
    <source>
        <dbReference type="ARBA" id="ARBA00006621"/>
    </source>
</evidence>